<evidence type="ECO:0000313" key="3">
    <source>
        <dbReference type="Proteomes" id="UP000191056"/>
    </source>
</evidence>
<dbReference type="AlphaFoldDB" id="A0A1V4IDM8"/>
<proteinExistence type="predicted"/>
<comment type="caution">
    <text evidence="2">The sequence shown here is derived from an EMBL/GenBank/DDBJ whole genome shotgun (WGS) entry which is preliminary data.</text>
</comment>
<name>A0A1V4IDM8_9CLOT</name>
<evidence type="ECO:0000256" key="1">
    <source>
        <dbReference type="SAM" id="Phobius"/>
    </source>
</evidence>
<feature type="transmembrane region" description="Helical" evidence="1">
    <location>
        <begin position="12"/>
        <end position="32"/>
    </location>
</feature>
<dbReference type="Proteomes" id="UP000191056">
    <property type="component" value="Unassembled WGS sequence"/>
</dbReference>
<evidence type="ECO:0000313" key="2">
    <source>
        <dbReference type="EMBL" id="OPJ58108.1"/>
    </source>
</evidence>
<keyword evidence="1" id="KW-1133">Transmembrane helix</keyword>
<reference evidence="2 3" key="1">
    <citation type="submission" date="2017-03" db="EMBL/GenBank/DDBJ databases">
        <title>Genome sequence of Clostridium chromiireducens DSM 23318.</title>
        <authorList>
            <person name="Poehlein A."/>
            <person name="Daniel R."/>
        </authorList>
    </citation>
    <scope>NUCLEOTIDE SEQUENCE [LARGE SCALE GENOMIC DNA]</scope>
    <source>
        <strain evidence="2 3">DSM 23318</strain>
    </source>
</reference>
<keyword evidence="1" id="KW-0812">Transmembrane</keyword>
<protein>
    <submittedName>
        <fullName evidence="2">Uncharacterized protein</fullName>
    </submittedName>
</protein>
<sequence length="118" mass="13597">MWKYSKWDVAIKIVILIFFGLFVIINLASNIGNNIKAMQSKRNYTSEQQELYENIQEELNKKTENNGKDVKKAEIKNYESIVDDKLKLKATPNTIEAVDEIISISKKDAQRVSDSEVK</sequence>
<keyword evidence="3" id="KW-1185">Reference proteome</keyword>
<organism evidence="2 3">
    <name type="scientific">Clostridium chromiireducens</name>
    <dbReference type="NCBI Taxonomy" id="225345"/>
    <lineage>
        <taxon>Bacteria</taxon>
        <taxon>Bacillati</taxon>
        <taxon>Bacillota</taxon>
        <taxon>Clostridia</taxon>
        <taxon>Eubacteriales</taxon>
        <taxon>Clostridiaceae</taxon>
        <taxon>Clostridium</taxon>
    </lineage>
</organism>
<keyword evidence="1" id="KW-0472">Membrane</keyword>
<dbReference type="EMBL" id="MZGT01000076">
    <property type="protein sequence ID" value="OPJ58108.1"/>
    <property type="molecule type" value="Genomic_DNA"/>
</dbReference>
<accession>A0A1V4IDM8</accession>
<gene>
    <name evidence="2" type="ORF">CLCHR_40680</name>
</gene>